<dbReference type="OrthoDB" id="18896at2759"/>
<proteinExistence type="predicted"/>
<dbReference type="EMBL" id="UYRU01066976">
    <property type="protein sequence ID" value="VDN16753.1"/>
    <property type="molecule type" value="Genomic_DNA"/>
</dbReference>
<gene>
    <name evidence="1" type="ORF">DILT_LOCUS12584</name>
</gene>
<keyword evidence="2" id="KW-1185">Reference proteome</keyword>
<dbReference type="Gene3D" id="2.30.30.40">
    <property type="entry name" value="SH3 Domains"/>
    <property type="match status" value="1"/>
</dbReference>
<evidence type="ECO:0008006" key="3">
    <source>
        <dbReference type="Google" id="ProtNLM"/>
    </source>
</evidence>
<evidence type="ECO:0000313" key="1">
    <source>
        <dbReference type="EMBL" id="VDN16753.1"/>
    </source>
</evidence>
<dbReference type="AlphaFoldDB" id="A0A3P7M099"/>
<dbReference type="Proteomes" id="UP000281553">
    <property type="component" value="Unassembled WGS sequence"/>
</dbReference>
<name>A0A3P7M099_DIBLA</name>
<sequence length="416" mass="45943">MTWLPVQEENKWRCVVSKYSDIYGKSLSLDLGDWVYVQLECDGITFLIFFSSGWYYGYKSAEQEVRGIFPKVCTRSPKDPQLCDVYAEILSLLPAVESAFILAGATTRADKFNIAIEFGRVPPNTTMYLASQRVSAMEVASGTQTNMMNGNTDPSIMGGTANPSSWIEACFKVYGDGSTSGGPSSKFVVDFHECERLSENVFFAEGRDSSKNTVVFSELKPFAPTEKRILLFIATSRVGAIQTKKNKTMSQGDNGIHADFTPVRRPLAAACVDITKDLIPILLPRKKQILSATARLANKRRKENNQSSRAVFLTSCNEEYQDECFLRLCKETPSSFVDFVNQSSTPAVQSDQTGNAALPPLANSALGAQSPNIVDPAVGESLEIEIKNIRPVDLQPYHVSDTPYPFSFNYIFLAVV</sequence>
<evidence type="ECO:0000313" key="2">
    <source>
        <dbReference type="Proteomes" id="UP000281553"/>
    </source>
</evidence>
<reference evidence="1 2" key="1">
    <citation type="submission" date="2018-11" db="EMBL/GenBank/DDBJ databases">
        <authorList>
            <consortium name="Pathogen Informatics"/>
        </authorList>
    </citation>
    <scope>NUCLEOTIDE SEQUENCE [LARGE SCALE GENOMIC DNA]</scope>
</reference>
<accession>A0A3P7M099</accession>
<protein>
    <recommendedName>
        <fullName evidence="3">SH3 domain-containing protein</fullName>
    </recommendedName>
</protein>
<organism evidence="1 2">
    <name type="scientific">Dibothriocephalus latus</name>
    <name type="common">Fish tapeworm</name>
    <name type="synonym">Diphyllobothrium latum</name>
    <dbReference type="NCBI Taxonomy" id="60516"/>
    <lineage>
        <taxon>Eukaryota</taxon>
        <taxon>Metazoa</taxon>
        <taxon>Spiralia</taxon>
        <taxon>Lophotrochozoa</taxon>
        <taxon>Platyhelminthes</taxon>
        <taxon>Cestoda</taxon>
        <taxon>Eucestoda</taxon>
        <taxon>Diphyllobothriidea</taxon>
        <taxon>Diphyllobothriidae</taxon>
        <taxon>Dibothriocephalus</taxon>
    </lineage>
</organism>